<feature type="domain" description="EML-like first beta-propeller" evidence="4">
    <location>
        <begin position="4"/>
        <end position="228"/>
    </location>
</feature>
<evidence type="ECO:0000259" key="4">
    <source>
        <dbReference type="Pfam" id="PF23409"/>
    </source>
</evidence>
<dbReference type="InterPro" id="IPR036322">
    <property type="entry name" value="WD40_repeat_dom_sf"/>
</dbReference>
<evidence type="ECO:0000259" key="5">
    <source>
        <dbReference type="Pfam" id="PF23414"/>
    </source>
</evidence>
<dbReference type="InterPro" id="IPR055439">
    <property type="entry name" value="Beta-prop_EML_1st"/>
</dbReference>
<keyword evidence="2" id="KW-0677">Repeat</keyword>
<keyword evidence="7" id="KW-1185">Reference proteome</keyword>
<dbReference type="FunFam" id="2.130.10.10:FF:000044">
    <property type="entry name" value="echinoderm microtubule-associated protein-like 6 isoform X1"/>
    <property type="match status" value="1"/>
</dbReference>
<dbReference type="Pfam" id="PF23409">
    <property type="entry name" value="Beta-prop_EML"/>
    <property type="match status" value="1"/>
</dbReference>
<dbReference type="InterPro" id="IPR055442">
    <property type="entry name" value="Beta-prop_EML-like_2nd"/>
</dbReference>
<dbReference type="InterPro" id="IPR001680">
    <property type="entry name" value="WD40_rpt"/>
</dbReference>
<protein>
    <submittedName>
        <fullName evidence="6">Echinoderm microtubule-associated protein-like 5</fullName>
    </submittedName>
</protein>
<dbReference type="GO" id="GO:0008017">
    <property type="term" value="F:microtubule binding"/>
    <property type="evidence" value="ECO:0007669"/>
    <property type="project" value="TreeGrafter"/>
</dbReference>
<sequence length="483" mass="52757">MSKETLSVIQGFHTKGVCAVNFSCNGKLLVTVGVDAAHSIAVWKWVEGIKLASSHGHTERIFVAEFRPDSDSQFVTCGVKHVKFWTLAGGQLVGKRGVITAPPQGEGDESQLRMQTMLSVAFGADNLTFTGAMNGDVFVWSSQKLVRLVSRAHSGPVFTMHTTLRDGLIVTGGKEKGNTKEGVVIKLWDQEMKRCRSLSLGPGPCVVRSVCRGKGKILVGTKDSEIIEITEKSASSQTIVHGHGEGEIWGLACHPDREVFVTASDDQTVRLWDVASKTMVKMSPWAWPLGQRPSLLMGNCLLFSPDGKYLAVGCDDNCVDFYELRDGRPLTRAGYCKGISSFVTQMDFSADGKFIQVSTGAYERLVFTVPGGNPLKDRKEINRITWASWTSALGNEVIGVWPRNADKADVNCANLSASGLSLATGDDFGFVKLFDFPVTEKFAPFKRYVGHSAHVTNVRFTSDDRYLISAGGDDCCIFVWKCM</sequence>
<dbReference type="Pfam" id="PF00400">
    <property type="entry name" value="WD40"/>
    <property type="match status" value="1"/>
</dbReference>
<dbReference type="PANTHER" id="PTHR13720:SF33">
    <property type="entry name" value="HELP DOMAIN-CONTAINING PROTEIN"/>
    <property type="match status" value="1"/>
</dbReference>
<dbReference type="OrthoDB" id="47802at2759"/>
<organism evidence="6 7">
    <name type="scientific">Desmophyllum pertusum</name>
    <dbReference type="NCBI Taxonomy" id="174260"/>
    <lineage>
        <taxon>Eukaryota</taxon>
        <taxon>Metazoa</taxon>
        <taxon>Cnidaria</taxon>
        <taxon>Anthozoa</taxon>
        <taxon>Hexacorallia</taxon>
        <taxon>Scleractinia</taxon>
        <taxon>Caryophylliina</taxon>
        <taxon>Caryophylliidae</taxon>
        <taxon>Desmophyllum</taxon>
    </lineage>
</organism>
<evidence type="ECO:0000256" key="2">
    <source>
        <dbReference type="ARBA" id="ARBA00022737"/>
    </source>
</evidence>
<reference evidence="6" key="1">
    <citation type="submission" date="2023-01" db="EMBL/GenBank/DDBJ databases">
        <title>Genome assembly of the deep-sea coral Lophelia pertusa.</title>
        <authorList>
            <person name="Herrera S."/>
            <person name="Cordes E."/>
        </authorList>
    </citation>
    <scope>NUCLEOTIDE SEQUENCE</scope>
    <source>
        <strain evidence="6">USNM1676648</strain>
        <tissue evidence="6">Polyp</tissue>
    </source>
</reference>
<dbReference type="Gene3D" id="2.130.10.10">
    <property type="entry name" value="YVTN repeat-like/Quinoprotein amine dehydrogenase"/>
    <property type="match status" value="4"/>
</dbReference>
<name>A0A9X0CY63_9CNID</name>
<dbReference type="Pfam" id="PF23414">
    <property type="entry name" value="Beta-prop_EML_2"/>
    <property type="match status" value="1"/>
</dbReference>
<keyword evidence="1 3" id="KW-0853">WD repeat</keyword>
<dbReference type="PROSITE" id="PS50294">
    <property type="entry name" value="WD_REPEATS_REGION"/>
    <property type="match status" value="2"/>
</dbReference>
<comment type="caution">
    <text evidence="6">The sequence shown here is derived from an EMBL/GenBank/DDBJ whole genome shotgun (WGS) entry which is preliminary data.</text>
</comment>
<dbReference type="InterPro" id="IPR050630">
    <property type="entry name" value="WD_repeat_EMAP"/>
</dbReference>
<dbReference type="Proteomes" id="UP001163046">
    <property type="component" value="Unassembled WGS sequence"/>
</dbReference>
<dbReference type="SMART" id="SM00320">
    <property type="entry name" value="WD40"/>
    <property type="match status" value="8"/>
</dbReference>
<gene>
    <name evidence="6" type="primary">EML5_3</name>
    <name evidence="6" type="ORF">OS493_012625</name>
</gene>
<evidence type="ECO:0000313" key="6">
    <source>
        <dbReference type="EMBL" id="KAJ7379871.1"/>
    </source>
</evidence>
<dbReference type="EMBL" id="MU826355">
    <property type="protein sequence ID" value="KAJ7379871.1"/>
    <property type="molecule type" value="Genomic_DNA"/>
</dbReference>
<dbReference type="AlphaFoldDB" id="A0A9X0CY63"/>
<dbReference type="PROSITE" id="PS50082">
    <property type="entry name" value="WD_REPEATS_2"/>
    <property type="match status" value="2"/>
</dbReference>
<evidence type="ECO:0000256" key="1">
    <source>
        <dbReference type="ARBA" id="ARBA00022574"/>
    </source>
</evidence>
<accession>A0A9X0CY63</accession>
<feature type="domain" description="EML-like second beta-propeller" evidence="5">
    <location>
        <begin position="299"/>
        <end position="482"/>
    </location>
</feature>
<dbReference type="SUPFAM" id="SSF50978">
    <property type="entry name" value="WD40 repeat-like"/>
    <property type="match status" value="1"/>
</dbReference>
<feature type="repeat" description="WD" evidence="3">
    <location>
        <begin position="448"/>
        <end position="483"/>
    </location>
</feature>
<dbReference type="PANTHER" id="PTHR13720">
    <property type="entry name" value="WD-40 REPEAT PROTEIN"/>
    <property type="match status" value="1"/>
</dbReference>
<evidence type="ECO:0000313" key="7">
    <source>
        <dbReference type="Proteomes" id="UP001163046"/>
    </source>
</evidence>
<evidence type="ECO:0000256" key="3">
    <source>
        <dbReference type="PROSITE-ProRule" id="PRU00221"/>
    </source>
</evidence>
<dbReference type="InterPro" id="IPR015943">
    <property type="entry name" value="WD40/YVTN_repeat-like_dom_sf"/>
</dbReference>
<proteinExistence type="predicted"/>
<feature type="repeat" description="WD" evidence="3">
    <location>
        <begin position="254"/>
        <end position="282"/>
    </location>
</feature>